<comment type="subcellular location">
    <subcellularLocation>
        <location evidence="1">Endomembrane system</location>
        <topology evidence="1">Multi-pass membrane protein</topology>
    </subcellularLocation>
</comment>
<dbReference type="Gene3D" id="1.20.1260.10">
    <property type="match status" value="1"/>
</dbReference>
<feature type="domain" description="Rubrerythrin diiron-binding" evidence="6">
    <location>
        <begin position="18"/>
        <end position="154"/>
    </location>
</feature>
<proteinExistence type="predicted"/>
<dbReference type="InterPro" id="IPR003251">
    <property type="entry name" value="Rr_diiron-bd_dom"/>
</dbReference>
<dbReference type="InterPro" id="IPR009078">
    <property type="entry name" value="Ferritin-like_SF"/>
</dbReference>
<dbReference type="AlphaFoldDB" id="A0A1X6YST3"/>
<feature type="transmembrane region" description="Helical" evidence="5">
    <location>
        <begin position="209"/>
        <end position="228"/>
    </location>
</feature>
<dbReference type="PIRSF" id="PIRSF035918">
    <property type="entry name" value="UCP035918_rubreryth_DUF125"/>
    <property type="match status" value="1"/>
</dbReference>
<dbReference type="InterPro" id="IPR012347">
    <property type="entry name" value="Ferritin-like"/>
</dbReference>
<dbReference type="Proteomes" id="UP000193061">
    <property type="component" value="Unassembled WGS sequence"/>
</dbReference>
<evidence type="ECO:0000256" key="3">
    <source>
        <dbReference type="ARBA" id="ARBA00022989"/>
    </source>
</evidence>
<accession>A0A1X6YST3</accession>
<dbReference type="GO" id="GO:0016491">
    <property type="term" value="F:oxidoreductase activity"/>
    <property type="evidence" value="ECO:0007669"/>
    <property type="project" value="InterPro"/>
</dbReference>
<evidence type="ECO:0000313" key="8">
    <source>
        <dbReference type="Proteomes" id="UP000193061"/>
    </source>
</evidence>
<dbReference type="GO" id="GO:0030026">
    <property type="term" value="P:intracellular manganese ion homeostasis"/>
    <property type="evidence" value="ECO:0007669"/>
    <property type="project" value="InterPro"/>
</dbReference>
<evidence type="ECO:0000256" key="2">
    <source>
        <dbReference type="ARBA" id="ARBA00022692"/>
    </source>
</evidence>
<dbReference type="PANTHER" id="PTHR33531">
    <property type="entry name" value="RUBRERYTHRIN SUBFAMILY"/>
    <property type="match status" value="1"/>
</dbReference>
<reference evidence="7 8" key="1">
    <citation type="submission" date="2017-03" db="EMBL/GenBank/DDBJ databases">
        <authorList>
            <person name="Afonso C.L."/>
            <person name="Miller P.J."/>
            <person name="Scott M.A."/>
            <person name="Spackman E."/>
            <person name="Goraichik I."/>
            <person name="Dimitrov K.M."/>
            <person name="Suarez D.L."/>
            <person name="Swayne D.E."/>
        </authorList>
    </citation>
    <scope>NUCLEOTIDE SEQUENCE [LARGE SCALE GENOMIC DNA]</scope>
    <source>
        <strain evidence="7 8">CECT 7450</strain>
    </source>
</reference>
<feature type="transmembrane region" description="Helical" evidence="5">
    <location>
        <begin position="274"/>
        <end position="292"/>
    </location>
</feature>
<dbReference type="GO" id="GO:0046872">
    <property type="term" value="F:metal ion binding"/>
    <property type="evidence" value="ECO:0007669"/>
    <property type="project" value="InterPro"/>
</dbReference>
<dbReference type="SUPFAM" id="SSF47240">
    <property type="entry name" value="Ferritin-like"/>
    <property type="match status" value="1"/>
</dbReference>
<evidence type="ECO:0000256" key="5">
    <source>
        <dbReference type="SAM" id="Phobius"/>
    </source>
</evidence>
<protein>
    <submittedName>
        <fullName evidence="7">Rubrerythrin</fullName>
    </submittedName>
</protein>
<dbReference type="CDD" id="cd02437">
    <property type="entry name" value="CCC1_like_1"/>
    <property type="match status" value="1"/>
</dbReference>
<dbReference type="PANTHER" id="PTHR33531:SF10">
    <property type="entry name" value="BLR7895 PROTEIN"/>
    <property type="match status" value="1"/>
</dbReference>
<evidence type="ECO:0000313" key="7">
    <source>
        <dbReference type="EMBL" id="SLN29960.1"/>
    </source>
</evidence>
<dbReference type="Pfam" id="PF01988">
    <property type="entry name" value="VIT1"/>
    <property type="match status" value="1"/>
</dbReference>
<gene>
    <name evidence="7" type="ORF">ROA7450_01287</name>
</gene>
<dbReference type="Pfam" id="PF02915">
    <property type="entry name" value="Rubrerythrin"/>
    <property type="match status" value="1"/>
</dbReference>
<name>A0A1X6YST3_9RHOB</name>
<dbReference type="GO" id="GO:0005384">
    <property type="term" value="F:manganese ion transmembrane transporter activity"/>
    <property type="evidence" value="ECO:0007669"/>
    <property type="project" value="InterPro"/>
</dbReference>
<keyword evidence="3 5" id="KW-1133">Transmembrane helix</keyword>
<evidence type="ECO:0000256" key="1">
    <source>
        <dbReference type="ARBA" id="ARBA00004127"/>
    </source>
</evidence>
<dbReference type="InterPro" id="IPR008217">
    <property type="entry name" value="Ccc1_fam"/>
</dbReference>
<keyword evidence="8" id="KW-1185">Reference proteome</keyword>
<keyword evidence="4 5" id="KW-0472">Membrane</keyword>
<dbReference type="InterPro" id="IPR017040">
    <property type="entry name" value="UCP035918_rubreryth/DUF125"/>
</dbReference>
<dbReference type="GO" id="GO:0012505">
    <property type="term" value="C:endomembrane system"/>
    <property type="evidence" value="ECO:0007669"/>
    <property type="project" value="UniProtKB-SubCell"/>
</dbReference>
<sequence>MIPGHFHRRRFSDLSEQEVLALAISSEEDDARIYRSYAEKLRTDYPDTAEIFDGMAQEEDHHRQALIDQHEARFGSIIPLIRREHVAGFHHRRPVWLIENLGIDRIREEAAAMERDAEKFYLKAARQSTDTSTRKLLGDLAAAEAGHQTRANDLTNTHLTEDAQEQEAKAANRQFILTWVQPGLAGLMDGSVSTLAPIFATAFATQDTWTTFLVGLAASVGAGISMGFTEAASDDGELSGRGSPVKRGFASGIMTTIGGLGHALPYLITDFWTATSIAIIVVFIELWAIAWIQNRFMHTPFFRAALQVVFGGALVFAAGVIIGSG</sequence>
<keyword evidence="2 5" id="KW-0812">Transmembrane</keyword>
<dbReference type="OrthoDB" id="32301at2"/>
<organism evidence="7 8">
    <name type="scientific">Roseovarius albus</name>
    <dbReference type="NCBI Taxonomy" id="1247867"/>
    <lineage>
        <taxon>Bacteria</taxon>
        <taxon>Pseudomonadati</taxon>
        <taxon>Pseudomonadota</taxon>
        <taxon>Alphaproteobacteria</taxon>
        <taxon>Rhodobacterales</taxon>
        <taxon>Roseobacteraceae</taxon>
        <taxon>Roseovarius</taxon>
    </lineage>
</organism>
<evidence type="ECO:0000256" key="4">
    <source>
        <dbReference type="ARBA" id="ARBA00023136"/>
    </source>
</evidence>
<dbReference type="NCBIfam" id="NF045676">
    <property type="entry name" value="FeExpMbfA"/>
    <property type="match status" value="1"/>
</dbReference>
<feature type="transmembrane region" description="Helical" evidence="5">
    <location>
        <begin position="304"/>
        <end position="323"/>
    </location>
</feature>
<dbReference type="RefSeq" id="WP_085804839.1">
    <property type="nucleotide sequence ID" value="NZ_FWFX01000003.1"/>
</dbReference>
<dbReference type="CDD" id="cd01045">
    <property type="entry name" value="Ferritin_like_AB"/>
    <property type="match status" value="1"/>
</dbReference>
<evidence type="ECO:0000259" key="6">
    <source>
        <dbReference type="Pfam" id="PF02915"/>
    </source>
</evidence>
<dbReference type="EMBL" id="FWFX01000003">
    <property type="protein sequence ID" value="SLN29960.1"/>
    <property type="molecule type" value="Genomic_DNA"/>
</dbReference>